<name>A0A173LIM4_9ACTN</name>
<keyword evidence="2" id="KW-0732">Signal</keyword>
<feature type="compositionally biased region" description="Low complexity" evidence="1">
    <location>
        <begin position="68"/>
        <end position="93"/>
    </location>
</feature>
<proteinExistence type="predicted"/>
<feature type="compositionally biased region" description="Low complexity" evidence="1">
    <location>
        <begin position="36"/>
        <end position="49"/>
    </location>
</feature>
<dbReference type="InterPro" id="IPR056303">
    <property type="entry name" value="AMIN-like"/>
</dbReference>
<sequence>MKFKSQYVSLLAGTACVALALSACGTDESSEEALNVSGTSGSSTSVTTSAPTDQMGLAQGLKEDESDSSGAAQTSQNSSSGQSSSADSRADAAPNSALVLTEIRMGEHDGKDRVVYEFTGEGAPGYAISYVSAPAQQGSGDAIEMPGSNYLQVMLTGQIIPTMVEGVDEVEKGLVTPQGDSGVRGVYFAGQFEGQGQTVIGLDSQRSYTAFTLENPPRLVVDIDR</sequence>
<dbReference type="EMBL" id="CP015961">
    <property type="protein sequence ID" value="ANI91753.1"/>
    <property type="molecule type" value="Genomic_DNA"/>
</dbReference>
<feature type="chain" id="PRO_5038770834" description="AMIN-like domain-containing protein" evidence="2">
    <location>
        <begin position="21"/>
        <end position="225"/>
    </location>
</feature>
<organism evidence="4 5">
    <name type="scientific">Dietzia timorensis</name>
    <dbReference type="NCBI Taxonomy" id="499555"/>
    <lineage>
        <taxon>Bacteria</taxon>
        <taxon>Bacillati</taxon>
        <taxon>Actinomycetota</taxon>
        <taxon>Actinomycetes</taxon>
        <taxon>Mycobacteriales</taxon>
        <taxon>Dietziaceae</taxon>
        <taxon>Dietzia</taxon>
    </lineage>
</organism>
<evidence type="ECO:0000256" key="1">
    <source>
        <dbReference type="SAM" id="MobiDB-lite"/>
    </source>
</evidence>
<feature type="signal peptide" evidence="2">
    <location>
        <begin position="1"/>
        <end position="20"/>
    </location>
</feature>
<evidence type="ECO:0000259" key="3">
    <source>
        <dbReference type="Pfam" id="PF24837"/>
    </source>
</evidence>
<accession>A0A173LIM4</accession>
<protein>
    <recommendedName>
        <fullName evidence="3">AMIN-like domain-containing protein</fullName>
    </recommendedName>
</protein>
<dbReference type="Pfam" id="PF24837">
    <property type="entry name" value="AMIN-like"/>
    <property type="match status" value="1"/>
</dbReference>
<feature type="domain" description="AMIN-like" evidence="3">
    <location>
        <begin position="99"/>
        <end position="224"/>
    </location>
</feature>
<keyword evidence="5" id="KW-1185">Reference proteome</keyword>
<feature type="region of interest" description="Disordered" evidence="1">
    <location>
        <begin position="29"/>
        <end position="93"/>
    </location>
</feature>
<dbReference type="Proteomes" id="UP000186104">
    <property type="component" value="Chromosome"/>
</dbReference>
<dbReference type="KEGG" id="dtm:BJL86_0960"/>
<dbReference type="PROSITE" id="PS51257">
    <property type="entry name" value="PROKAR_LIPOPROTEIN"/>
    <property type="match status" value="1"/>
</dbReference>
<dbReference type="Gene3D" id="2.60.40.3500">
    <property type="match status" value="1"/>
</dbReference>
<dbReference type="RefSeq" id="WP_067478154.1">
    <property type="nucleotide sequence ID" value="NZ_CP015961.1"/>
</dbReference>
<dbReference type="STRING" id="499555.BJL86_0960"/>
<dbReference type="AlphaFoldDB" id="A0A173LIM4"/>
<reference evidence="4 5" key="1">
    <citation type="submission" date="2016-06" db="EMBL/GenBank/DDBJ databases">
        <title>Complete genome sequence of a saline-alkali tolerant type strain Dietzia timorensis ID05-A0528T.</title>
        <authorList>
            <person name="Wu X."/>
        </authorList>
    </citation>
    <scope>NUCLEOTIDE SEQUENCE [LARGE SCALE GENOMIC DNA]</scope>
    <source>
        <strain evidence="4 5">ID05-A0528</strain>
    </source>
</reference>
<evidence type="ECO:0000313" key="5">
    <source>
        <dbReference type="Proteomes" id="UP000186104"/>
    </source>
</evidence>
<evidence type="ECO:0000313" key="4">
    <source>
        <dbReference type="EMBL" id="ANI91753.1"/>
    </source>
</evidence>
<evidence type="ECO:0000256" key="2">
    <source>
        <dbReference type="SAM" id="SignalP"/>
    </source>
</evidence>
<gene>
    <name evidence="4" type="ORF">BJL86_0960</name>
</gene>
<dbReference type="OrthoDB" id="3393679at2"/>